<protein>
    <submittedName>
        <fullName evidence="4">Anti-sigma regulatory factor</fullName>
    </submittedName>
</protein>
<name>A0A1V2I596_9ACTN</name>
<evidence type="ECO:0000256" key="2">
    <source>
        <dbReference type="SAM" id="MobiDB-lite"/>
    </source>
</evidence>
<organism evidence="4 5">
    <name type="scientific">Pseudofrankia asymbiotica</name>
    <dbReference type="NCBI Taxonomy" id="1834516"/>
    <lineage>
        <taxon>Bacteria</taxon>
        <taxon>Bacillati</taxon>
        <taxon>Actinomycetota</taxon>
        <taxon>Actinomycetes</taxon>
        <taxon>Frankiales</taxon>
        <taxon>Frankiaceae</taxon>
        <taxon>Pseudofrankia</taxon>
    </lineage>
</organism>
<evidence type="ECO:0000313" key="5">
    <source>
        <dbReference type="Proteomes" id="UP000188929"/>
    </source>
</evidence>
<keyword evidence="1" id="KW-0723">Serine/threonine-protein kinase</keyword>
<reference evidence="5" key="1">
    <citation type="submission" date="2016-10" db="EMBL/GenBank/DDBJ databases">
        <title>Frankia sp. NRRL B-16386 Genome sequencing.</title>
        <authorList>
            <person name="Ghodhbane-Gtari F."/>
            <person name="Swanson E."/>
            <person name="Gueddou A."/>
            <person name="Hezbri K."/>
            <person name="Ktari K."/>
            <person name="Nouioui I."/>
            <person name="Morris K."/>
            <person name="Simpson S."/>
            <person name="Abebe-Akele F."/>
            <person name="Thomas K."/>
            <person name="Gtari M."/>
            <person name="Tisa L.S."/>
        </authorList>
    </citation>
    <scope>NUCLEOTIDE SEQUENCE [LARGE SCALE GENOMIC DNA]</scope>
    <source>
        <strain evidence="5">NRRL B-16386</strain>
    </source>
</reference>
<dbReference type="Gene3D" id="3.30.565.10">
    <property type="entry name" value="Histidine kinase-like ATPase, C-terminal domain"/>
    <property type="match status" value="1"/>
</dbReference>
<evidence type="ECO:0000256" key="1">
    <source>
        <dbReference type="ARBA" id="ARBA00022527"/>
    </source>
</evidence>
<feature type="region of interest" description="Disordered" evidence="2">
    <location>
        <begin position="126"/>
        <end position="151"/>
    </location>
</feature>
<proteinExistence type="predicted"/>
<dbReference type="STRING" id="1834516.BL253_25215"/>
<keyword evidence="5" id="KW-1185">Reference proteome</keyword>
<gene>
    <name evidence="4" type="ORF">BL253_25215</name>
</gene>
<comment type="caution">
    <text evidence="4">The sequence shown here is derived from an EMBL/GenBank/DDBJ whole genome shotgun (WGS) entry which is preliminary data.</text>
</comment>
<dbReference type="Proteomes" id="UP000188929">
    <property type="component" value="Unassembled WGS sequence"/>
</dbReference>
<evidence type="ECO:0000259" key="3">
    <source>
        <dbReference type="Pfam" id="PF13581"/>
    </source>
</evidence>
<accession>A0A1V2I596</accession>
<evidence type="ECO:0000313" key="4">
    <source>
        <dbReference type="EMBL" id="ONH26235.1"/>
    </source>
</evidence>
<dbReference type="PANTHER" id="PTHR35526">
    <property type="entry name" value="ANTI-SIGMA-F FACTOR RSBW-RELATED"/>
    <property type="match status" value="1"/>
</dbReference>
<keyword evidence="1" id="KW-0418">Kinase</keyword>
<keyword evidence="1" id="KW-0808">Transferase</keyword>
<feature type="domain" description="Histidine kinase/HSP90-like ATPase" evidence="3">
    <location>
        <begin position="27"/>
        <end position="185"/>
    </location>
</feature>
<dbReference type="PANTHER" id="PTHR35526:SF3">
    <property type="entry name" value="ANTI-SIGMA-F FACTOR RSBW"/>
    <property type="match status" value="1"/>
</dbReference>
<dbReference type="AlphaFoldDB" id="A0A1V2I596"/>
<dbReference type="InterPro" id="IPR003594">
    <property type="entry name" value="HATPase_dom"/>
</dbReference>
<dbReference type="CDD" id="cd16936">
    <property type="entry name" value="HATPase_RsbW-like"/>
    <property type="match status" value="1"/>
</dbReference>
<dbReference type="EMBL" id="MOMC01000052">
    <property type="protein sequence ID" value="ONH26235.1"/>
    <property type="molecule type" value="Genomic_DNA"/>
</dbReference>
<sequence length="207" mass="20767">MVGAPQRRCSPTGQNPGGHMSTVELRFAALPGHVRTARRIAMAVARRAGVPTGVLDEIGIAVGEACLRAVNVNRRRAPESLVEIRMTGVDGAFTVAVADSGEPGDDVAPGPDGGLLGAPALLDLSTGDARPAGDPLTALPGDQEPGAAGSALPPGIGLALIEGLVDDVQIRRRPDGVGTVVTMTWDTATFIGGGLEGGMATAGNPAL</sequence>
<feature type="region of interest" description="Disordered" evidence="2">
    <location>
        <begin position="1"/>
        <end position="20"/>
    </location>
</feature>
<dbReference type="GO" id="GO:0004674">
    <property type="term" value="F:protein serine/threonine kinase activity"/>
    <property type="evidence" value="ECO:0007669"/>
    <property type="project" value="UniProtKB-KW"/>
</dbReference>
<dbReference type="InterPro" id="IPR036890">
    <property type="entry name" value="HATPase_C_sf"/>
</dbReference>
<dbReference type="InterPro" id="IPR050267">
    <property type="entry name" value="Anti-sigma-factor_SerPK"/>
</dbReference>
<dbReference type="Pfam" id="PF13581">
    <property type="entry name" value="HATPase_c_2"/>
    <property type="match status" value="1"/>
</dbReference>